<accession>A0ABS7QE16</accession>
<feature type="region of interest" description="Disordered" evidence="1">
    <location>
        <begin position="1"/>
        <end position="46"/>
    </location>
</feature>
<dbReference type="Proteomes" id="UP000778578">
    <property type="component" value="Unassembled WGS sequence"/>
</dbReference>
<dbReference type="InterPro" id="IPR024361">
    <property type="entry name" value="BACON"/>
</dbReference>
<protein>
    <recommendedName>
        <fullName evidence="2">BACON domain-containing protein</fullName>
    </recommendedName>
</protein>
<feature type="compositionally biased region" description="Polar residues" evidence="1">
    <location>
        <begin position="1"/>
        <end position="11"/>
    </location>
</feature>
<feature type="compositionally biased region" description="Basic and acidic residues" evidence="1">
    <location>
        <begin position="26"/>
        <end position="36"/>
    </location>
</feature>
<feature type="compositionally biased region" description="Pro residues" evidence="1">
    <location>
        <begin position="520"/>
        <end position="532"/>
    </location>
</feature>
<sequence>MMSRQETPTQTTGAHRRHRAPAGRPRTAERDRERRPQGTLPMQPPGHYEPYLDGLFTYCLSILCEHDAASAAVGETLALAERQRARLHDAALRRAWLYALARWACLRRLAAGALPQPRASETVAEQRRAQLAALAWPEAAGTTPEQREALELAVRHQLTPAEIGHVLGLDADAARSRLARAACEVERTRTALAVVDTGRCALVAQLAGETRVLLGTALRTELVRHVDECAVCRRTAERVVAQEPWPGATAPGASAVLGLVEAPRSAAYAALLHAMDAGIGRTREGTPRFDRRGFPLDLKDRAARRAQLRHRAVTTTVVAAVVAAPVLALWAAYRAAPLGDEAPGNRGRSAVSERDGLDGVPYEKAGSSVPTSRGGAPAPSASGASPSASAGDPASPTVSVSSNAPTDGSSYLLVTARPAPGSTDITLTASGGAPVRWTASTSAYWLELSARGGVLRPGESITLTVRVDRALEPTGAWSAAISFQPGGAVVRLHGSSTRSVPPPVSSSPTSAPPSSSAPPTSAPPTSEPPPTSGEPSSSPTEATPSGGASTTDSGTSGAS</sequence>
<feature type="compositionally biased region" description="Low complexity" evidence="1">
    <location>
        <begin position="533"/>
        <end position="559"/>
    </location>
</feature>
<name>A0ABS7QE16_9ACTN</name>
<evidence type="ECO:0000313" key="3">
    <source>
        <dbReference type="EMBL" id="MBY8880172.1"/>
    </source>
</evidence>
<evidence type="ECO:0000259" key="2">
    <source>
        <dbReference type="Pfam" id="PF19190"/>
    </source>
</evidence>
<feature type="compositionally biased region" description="Low complexity" evidence="1">
    <location>
        <begin position="506"/>
        <end position="519"/>
    </location>
</feature>
<feature type="compositionally biased region" description="Polar residues" evidence="1">
    <location>
        <begin position="397"/>
        <end position="406"/>
    </location>
</feature>
<feature type="region of interest" description="Disordered" evidence="1">
    <location>
        <begin position="492"/>
        <end position="559"/>
    </location>
</feature>
<keyword evidence="4" id="KW-1185">Reference proteome</keyword>
<evidence type="ECO:0000313" key="4">
    <source>
        <dbReference type="Proteomes" id="UP000778578"/>
    </source>
</evidence>
<reference evidence="3 4" key="1">
    <citation type="submission" date="2021-08" db="EMBL/GenBank/DDBJ databases">
        <title>WGS of actinomycetes from Thailand.</title>
        <authorList>
            <person name="Thawai C."/>
        </authorList>
    </citation>
    <scope>NUCLEOTIDE SEQUENCE [LARGE SCALE GENOMIC DNA]</scope>
    <source>
        <strain evidence="3 4">PLK6-54</strain>
    </source>
</reference>
<dbReference type="Gene3D" id="1.20.140.160">
    <property type="match status" value="1"/>
</dbReference>
<dbReference type="Pfam" id="PF19190">
    <property type="entry name" value="BACON_2"/>
    <property type="match status" value="1"/>
</dbReference>
<feature type="domain" description="BACON" evidence="2">
    <location>
        <begin position="417"/>
        <end position="482"/>
    </location>
</feature>
<feature type="region of interest" description="Disordered" evidence="1">
    <location>
        <begin position="340"/>
        <end position="406"/>
    </location>
</feature>
<organism evidence="3 4">
    <name type="scientific">Actinacidiphila acidipaludis</name>
    <dbReference type="NCBI Taxonomy" id="2873382"/>
    <lineage>
        <taxon>Bacteria</taxon>
        <taxon>Bacillati</taxon>
        <taxon>Actinomycetota</taxon>
        <taxon>Actinomycetes</taxon>
        <taxon>Kitasatosporales</taxon>
        <taxon>Streptomycetaceae</taxon>
        <taxon>Actinacidiphila</taxon>
    </lineage>
</organism>
<feature type="compositionally biased region" description="Low complexity" evidence="1">
    <location>
        <begin position="372"/>
        <end position="396"/>
    </location>
</feature>
<comment type="caution">
    <text evidence="3">The sequence shown here is derived from an EMBL/GenBank/DDBJ whole genome shotgun (WGS) entry which is preliminary data.</text>
</comment>
<dbReference type="EMBL" id="JAINZZ010000028">
    <property type="protein sequence ID" value="MBY8880172.1"/>
    <property type="molecule type" value="Genomic_DNA"/>
</dbReference>
<proteinExistence type="predicted"/>
<gene>
    <name evidence="3" type="ORF">K7862_21415</name>
</gene>
<evidence type="ECO:0000256" key="1">
    <source>
        <dbReference type="SAM" id="MobiDB-lite"/>
    </source>
</evidence>